<reference evidence="2" key="1">
    <citation type="submission" date="2013-12" db="EMBL/GenBank/DDBJ databases">
        <title>A Varibaculum cambriense genome reconstructed from a premature infant gut community with otherwise low bacterial novelty that shifts toward anaerobic metabolism during the third week of life.</title>
        <authorList>
            <person name="Brown C.T."/>
            <person name="Sharon I."/>
            <person name="Thomas B.C."/>
            <person name="Castelle C.J."/>
            <person name="Morowitz M.J."/>
            <person name="Banfield J.F."/>
        </authorList>
    </citation>
    <scope>NUCLEOTIDE SEQUENCE</scope>
</reference>
<feature type="non-terminal residue" evidence="2">
    <location>
        <position position="1"/>
    </location>
</feature>
<organism evidence="2">
    <name type="scientific">human gut metagenome</name>
    <dbReference type="NCBI Taxonomy" id="408170"/>
    <lineage>
        <taxon>unclassified sequences</taxon>
        <taxon>metagenomes</taxon>
        <taxon>organismal metagenomes</taxon>
    </lineage>
</organism>
<feature type="region of interest" description="Disordered" evidence="1">
    <location>
        <begin position="22"/>
        <end position="51"/>
    </location>
</feature>
<dbReference type="AlphaFoldDB" id="W1XYF6"/>
<sequence length="87" mass="9971">LLIVYICLALGAWSASAGISFSQSNRDTNQTRRDNTIIQHKSEKTVDDSDQGSPVIASYYKDGKKRRKRVLLLMRLSFQRNKKQLKN</sequence>
<feature type="compositionally biased region" description="Basic and acidic residues" evidence="1">
    <location>
        <begin position="29"/>
        <end position="47"/>
    </location>
</feature>
<name>W1XYF6_9ZZZZ</name>
<dbReference type="EMBL" id="AZMM01010394">
    <property type="protein sequence ID" value="ETJ35216.1"/>
    <property type="molecule type" value="Genomic_DNA"/>
</dbReference>
<keyword evidence="2" id="KW-0449">Lipoprotein</keyword>
<evidence type="ECO:0000256" key="1">
    <source>
        <dbReference type="SAM" id="MobiDB-lite"/>
    </source>
</evidence>
<proteinExistence type="predicted"/>
<accession>W1XYF6</accession>
<comment type="caution">
    <text evidence="2">The sequence shown here is derived from an EMBL/GenBank/DDBJ whole genome shotgun (WGS) entry which is preliminary data.</text>
</comment>
<protein>
    <submittedName>
        <fullName evidence="2">RND efflux system, outer membrane lipoprotein, NodT family</fullName>
    </submittedName>
</protein>
<evidence type="ECO:0000313" key="2">
    <source>
        <dbReference type="EMBL" id="ETJ35216.1"/>
    </source>
</evidence>
<gene>
    <name evidence="2" type="ORF">Q604_UNBC10394G0001</name>
</gene>